<dbReference type="AlphaFoldDB" id="A0A9E5K0V8"/>
<dbReference type="PANTHER" id="PTHR34075">
    <property type="entry name" value="BLR3430 PROTEIN"/>
    <property type="match status" value="1"/>
</dbReference>
<name>A0A9E5K0V8_9GAMM</name>
<reference evidence="3" key="1">
    <citation type="submission" date="2020-03" db="EMBL/GenBank/DDBJ databases">
        <authorList>
            <person name="Guo F."/>
        </authorList>
    </citation>
    <scope>NUCLEOTIDE SEQUENCE</scope>
    <source>
        <strain evidence="3">JCM 30134</strain>
    </source>
</reference>
<dbReference type="Pfam" id="PF12172">
    <property type="entry name" value="zf-ChsH2"/>
    <property type="match status" value="1"/>
</dbReference>
<gene>
    <name evidence="3" type="ORF">G8770_13945</name>
</gene>
<evidence type="ECO:0000313" key="4">
    <source>
        <dbReference type="Proteomes" id="UP000787472"/>
    </source>
</evidence>
<comment type="caution">
    <text evidence="3">The sequence shown here is derived from an EMBL/GenBank/DDBJ whole genome shotgun (WGS) entry which is preliminary data.</text>
</comment>
<evidence type="ECO:0000259" key="2">
    <source>
        <dbReference type="Pfam" id="PF12172"/>
    </source>
</evidence>
<feature type="domain" description="ChsH2 C-terminal OB-fold" evidence="1">
    <location>
        <begin position="67"/>
        <end position="131"/>
    </location>
</feature>
<keyword evidence="4" id="KW-1185">Reference proteome</keyword>
<evidence type="ECO:0000259" key="1">
    <source>
        <dbReference type="Pfam" id="PF01796"/>
    </source>
</evidence>
<accession>A0A9E5K0V8</accession>
<dbReference type="InterPro" id="IPR012340">
    <property type="entry name" value="NA-bd_OB-fold"/>
</dbReference>
<dbReference type="SUPFAM" id="SSF50249">
    <property type="entry name" value="Nucleic acid-binding proteins"/>
    <property type="match status" value="1"/>
</dbReference>
<evidence type="ECO:0000313" key="3">
    <source>
        <dbReference type="EMBL" id="NHO66647.1"/>
    </source>
</evidence>
<proteinExistence type="predicted"/>
<keyword evidence="3" id="KW-0238">DNA-binding</keyword>
<dbReference type="EMBL" id="JAAONZ010000011">
    <property type="protein sequence ID" value="NHO66647.1"/>
    <property type="molecule type" value="Genomic_DNA"/>
</dbReference>
<feature type="domain" description="ChsH2 rubredoxin-like zinc ribbon" evidence="2">
    <location>
        <begin position="30"/>
        <end position="63"/>
    </location>
</feature>
<organism evidence="3 4">
    <name type="scientific">Pseudomaricurvus hydrocarbonicus</name>
    <dbReference type="NCBI Taxonomy" id="1470433"/>
    <lineage>
        <taxon>Bacteria</taxon>
        <taxon>Pseudomonadati</taxon>
        <taxon>Pseudomonadota</taxon>
        <taxon>Gammaproteobacteria</taxon>
        <taxon>Cellvibrionales</taxon>
        <taxon>Cellvibrionaceae</taxon>
        <taxon>Pseudomaricurvus</taxon>
    </lineage>
</organism>
<dbReference type="InterPro" id="IPR022002">
    <property type="entry name" value="ChsH2_Znr"/>
</dbReference>
<protein>
    <submittedName>
        <fullName evidence="3">DNA-binding protein</fullName>
    </submittedName>
</protein>
<dbReference type="Proteomes" id="UP000787472">
    <property type="component" value="Unassembled WGS sequence"/>
</dbReference>
<dbReference type="PANTHER" id="PTHR34075:SF5">
    <property type="entry name" value="BLR3430 PROTEIN"/>
    <property type="match status" value="1"/>
</dbReference>
<dbReference type="Gene3D" id="6.10.30.10">
    <property type="match status" value="1"/>
</dbReference>
<dbReference type="InterPro" id="IPR002878">
    <property type="entry name" value="ChsH2_C"/>
</dbReference>
<dbReference type="GO" id="GO:0003677">
    <property type="term" value="F:DNA binding"/>
    <property type="evidence" value="ECO:0007669"/>
    <property type="project" value="UniProtKB-KW"/>
</dbReference>
<sequence>MSDVNETPVYKRALPGPLPELDELNRFFWVSGEDGTLRFQRCGDCNHWQHPPSVICPKCLGENIAPQAVSGLATVGAVTVNHQAWTPGMTEPYVIAIVELDEQPGLHLTTNIVGIDPDKVVIGQRVKVVFEHVDDVWLPLFVPV</sequence>
<dbReference type="Pfam" id="PF01796">
    <property type="entry name" value="OB_ChsH2_C"/>
    <property type="match status" value="1"/>
</dbReference>
<dbReference type="InterPro" id="IPR052513">
    <property type="entry name" value="Thioester_dehydratase-like"/>
</dbReference>